<evidence type="ECO:0000256" key="1">
    <source>
        <dbReference type="ARBA" id="ARBA00022553"/>
    </source>
</evidence>
<evidence type="ECO:0000313" key="14">
    <source>
        <dbReference type="Proteomes" id="UP000208106"/>
    </source>
</evidence>
<evidence type="ECO:0000313" key="10">
    <source>
        <dbReference type="EMBL" id="AIU39261.1"/>
    </source>
</evidence>
<keyword evidence="3 9" id="KW-0812">Transmembrane</keyword>
<keyword evidence="4" id="KW-1043">Host membrane</keyword>
<keyword evidence="7 9" id="KW-0472">Membrane</keyword>
<keyword evidence="2" id="KW-1048">Host nucleus</keyword>
<keyword evidence="1" id="KW-0597">Phosphoprotein</keyword>
<name>A0A0K1R1Y3_9ALPH</name>
<evidence type="ECO:0000313" key="15">
    <source>
        <dbReference type="Proteomes" id="UP000240599"/>
    </source>
</evidence>
<dbReference type="EMBL" id="KT008627">
    <property type="protein sequence ID" value="AKV40706.1"/>
    <property type="molecule type" value="Genomic_DNA"/>
</dbReference>
<dbReference type="Proteomes" id="UP000208106">
    <property type="component" value="Segment"/>
</dbReference>
<reference evidence="12 13" key="2">
    <citation type="journal article" date="2015" name="PLoS ONE">
        <title>A Genomic Approach to Unravel Host-Pathogen Interaction in Chelonians: The Example of Testudinid Herpesvirus 3.</title>
        <authorList>
            <person name="Origgi F.C."/>
            <person name="Tecilla M."/>
            <person name="Pilo P."/>
            <person name="Aloisio F."/>
            <person name="Otten P."/>
            <person name="Aguilar-Bultet L."/>
            <person name="Sattler U."/>
            <person name="Roccabianca P."/>
            <person name="Romero C.H."/>
            <person name="Bloom D.C."/>
            <person name="Jacobson E.R."/>
        </authorList>
    </citation>
    <scope>NUCLEOTIDE SEQUENCE [LARGE SCALE GENOMIC DNA]</scope>
    <source>
        <strain evidence="12">US1976/98</strain>
    </source>
</reference>
<feature type="transmembrane region" description="Helical" evidence="9">
    <location>
        <begin position="220"/>
        <end position="239"/>
    </location>
</feature>
<protein>
    <submittedName>
        <fullName evidence="10">Nuclear egress membrane protein</fullName>
    </submittedName>
    <submittedName>
        <fullName evidence="12">UL34 membrane associated phosphoprotein</fullName>
    </submittedName>
</protein>
<proteinExistence type="predicted"/>
<evidence type="ECO:0000256" key="2">
    <source>
        <dbReference type="ARBA" id="ARBA00022562"/>
    </source>
</evidence>
<evidence type="ECO:0000256" key="7">
    <source>
        <dbReference type="ARBA" id="ARBA00023136"/>
    </source>
</evidence>
<dbReference type="GO" id="GO:0044201">
    <property type="term" value="C:host cell nuclear inner membrane"/>
    <property type="evidence" value="ECO:0007669"/>
    <property type="project" value="UniProtKB-SubCell"/>
</dbReference>
<organism evidence="12 13">
    <name type="scientific">Testudinid alphaherpesvirus 3</name>
    <dbReference type="NCBI Taxonomy" id="2560801"/>
    <lineage>
        <taxon>Viruses</taxon>
        <taxon>Duplodnaviria</taxon>
        <taxon>Heunggongvirae</taxon>
        <taxon>Peploviricota</taxon>
        <taxon>Herviviricetes</taxon>
        <taxon>Herpesvirales</taxon>
        <taxon>Orthoherpesviridae</taxon>
        <taxon>Alphaherpesvirinae</taxon>
        <taxon>Scutavirus</taxon>
        <taxon>Scutavirus testudinidalpha3</taxon>
    </lineage>
</organism>
<reference evidence="14 15" key="1">
    <citation type="journal article" date="2015" name="J. Virol.">
        <title>The Genome of a Tortoise Herpesvirus (Testudinid Herpesvirus 3) Has a Novel Structure and Contains a Large Region That Is Not Required for Replication In Vitro or Virulence In Vivo.</title>
        <authorList>
            <person name="Gandar F."/>
            <person name="Wilkie G.S."/>
            <person name="Gatherer D."/>
            <person name="Kerr K."/>
            <person name="Marlier D."/>
            <person name="Diez M."/>
            <person name="Marschang R.E."/>
            <person name="Mast J."/>
            <person name="Dewals B.G."/>
            <person name="Davison A.J."/>
            <person name="Vanderplasschen A.F."/>
        </authorList>
    </citation>
    <scope>NUCLEOTIDE SEQUENCE [LARGE SCALE GENOMIC DNA]</scope>
    <source>
        <strain evidence="10 14">1976</strain>
        <strain evidence="11 15">4295/7R</strain>
    </source>
</reference>
<evidence type="ECO:0000256" key="8">
    <source>
        <dbReference type="ARBA" id="ARBA00043948"/>
    </source>
</evidence>
<dbReference type="EMBL" id="KM924293">
    <property type="protein sequence ID" value="AIU39371.1"/>
    <property type="molecule type" value="Genomic_DNA"/>
</dbReference>
<comment type="subcellular location">
    <subcellularLocation>
        <location evidence="8">Host nucleus inner membrane</location>
        <topology evidence="8">Single-pass membrane protein</topology>
    </subcellularLocation>
</comment>
<dbReference type="EMBL" id="KM924292">
    <property type="protein sequence ID" value="AIU39261.1"/>
    <property type="molecule type" value="Genomic_DNA"/>
</dbReference>
<dbReference type="KEGG" id="vg:26122537"/>
<evidence type="ECO:0000256" key="5">
    <source>
        <dbReference type="ARBA" id="ARBA00022921"/>
    </source>
</evidence>
<keyword evidence="5" id="KW-0426">Late protein</keyword>
<dbReference type="Proteomes" id="UP000240599">
    <property type="component" value="Segment"/>
</dbReference>
<evidence type="ECO:0000313" key="13">
    <source>
        <dbReference type="Proteomes" id="UP000100290"/>
    </source>
</evidence>
<dbReference type="Pfam" id="PF04541">
    <property type="entry name" value="Herpes_U34"/>
    <property type="match status" value="1"/>
</dbReference>
<keyword evidence="6 9" id="KW-1133">Transmembrane helix</keyword>
<keyword evidence="14" id="KW-1185">Reference proteome</keyword>
<evidence type="ECO:0000256" key="6">
    <source>
        <dbReference type="ARBA" id="ARBA00022989"/>
    </source>
</evidence>
<evidence type="ECO:0000256" key="9">
    <source>
        <dbReference type="SAM" id="Phobius"/>
    </source>
</evidence>
<dbReference type="OrthoDB" id="34307at10239"/>
<evidence type="ECO:0000313" key="12">
    <source>
        <dbReference type="EMBL" id="AKV40706.1"/>
    </source>
</evidence>
<sequence length="242" mass="26895">MVRLTEKGYSAMVSSINMILGLKNDMIRFDSYGCATTNPSNGFFTAMLTERPCNIEYLLLKIKHCCGTNNPYLQFSNIGVSVTMVGYMEKPTGQHIGRACQSLDTVVLARGDIVGISLADIKAKRVAGKITANPLAIQMHCQRFTLCGSDSVMLNFRFNVASDANKLAEMLDDVRVYALENFHKLNEERRKTEEVTKPPIIPAPEPHVSAVYKNITRWAVALRPYVCTIGLMLITAVVAKLW</sequence>
<evidence type="ECO:0000313" key="11">
    <source>
        <dbReference type="EMBL" id="AIU39371.1"/>
    </source>
</evidence>
<gene>
    <name evidence="12" type="primary">ORF59</name>
    <name evidence="10" type="synonym">UL34</name>
</gene>
<accession>A0A0K1R1Y3</accession>
<dbReference type="Proteomes" id="UP000100290">
    <property type="component" value="Segment"/>
</dbReference>
<evidence type="ECO:0000256" key="3">
    <source>
        <dbReference type="ARBA" id="ARBA00022692"/>
    </source>
</evidence>
<evidence type="ECO:0000256" key="4">
    <source>
        <dbReference type="ARBA" id="ARBA00022870"/>
    </source>
</evidence>
<dbReference type="InterPro" id="IPR007626">
    <property type="entry name" value="Herpesvirus_viron_egress-type"/>
</dbReference>